<name>A0ABU5QV42_9BACT</name>
<dbReference type="InterPro" id="IPR013762">
    <property type="entry name" value="Integrase-like_cat_sf"/>
</dbReference>
<evidence type="ECO:0000256" key="1">
    <source>
        <dbReference type="ARBA" id="ARBA00022908"/>
    </source>
</evidence>
<dbReference type="Gene3D" id="1.10.150.130">
    <property type="match status" value="1"/>
</dbReference>
<evidence type="ECO:0000256" key="4">
    <source>
        <dbReference type="PROSITE-ProRule" id="PRU01248"/>
    </source>
</evidence>
<dbReference type="EMBL" id="JAYFUL010000059">
    <property type="protein sequence ID" value="MEA5260575.1"/>
    <property type="molecule type" value="Genomic_DNA"/>
</dbReference>
<evidence type="ECO:0000259" key="5">
    <source>
        <dbReference type="PROSITE" id="PS51900"/>
    </source>
</evidence>
<keyword evidence="7" id="KW-1185">Reference proteome</keyword>
<dbReference type="PROSITE" id="PS51900">
    <property type="entry name" value="CB"/>
    <property type="match status" value="1"/>
</dbReference>
<dbReference type="RefSeq" id="WP_323253222.1">
    <property type="nucleotide sequence ID" value="NZ_JAYFUL010000059.1"/>
</dbReference>
<feature type="domain" description="Core-binding (CB)" evidence="5">
    <location>
        <begin position="100"/>
        <end position="189"/>
    </location>
</feature>
<evidence type="ECO:0000313" key="7">
    <source>
        <dbReference type="Proteomes" id="UP001304671"/>
    </source>
</evidence>
<evidence type="ECO:0000313" key="6">
    <source>
        <dbReference type="EMBL" id="MEA5260575.1"/>
    </source>
</evidence>
<dbReference type="InterPro" id="IPR044068">
    <property type="entry name" value="CB"/>
</dbReference>
<proteinExistence type="predicted"/>
<dbReference type="InterPro" id="IPR035386">
    <property type="entry name" value="Arm-DNA-bind_5"/>
</dbReference>
<evidence type="ECO:0000256" key="2">
    <source>
        <dbReference type="ARBA" id="ARBA00023125"/>
    </source>
</evidence>
<gene>
    <name evidence="6" type="ORF">VB264_22450</name>
</gene>
<accession>A0ABU5QV42</accession>
<dbReference type="Pfam" id="PF17293">
    <property type="entry name" value="Arm-DNA-bind_5"/>
    <property type="match status" value="1"/>
</dbReference>
<evidence type="ECO:0000256" key="3">
    <source>
        <dbReference type="ARBA" id="ARBA00023172"/>
    </source>
</evidence>
<keyword evidence="1" id="KW-0229">DNA integration</keyword>
<dbReference type="Gene3D" id="1.10.443.10">
    <property type="entry name" value="Intergrase catalytic core"/>
    <property type="match status" value="1"/>
</dbReference>
<keyword evidence="2 4" id="KW-0238">DNA-binding</keyword>
<dbReference type="InterPro" id="IPR011010">
    <property type="entry name" value="DNA_brk_join_enz"/>
</dbReference>
<dbReference type="Proteomes" id="UP001304671">
    <property type="component" value="Unassembled WGS sequence"/>
</dbReference>
<comment type="caution">
    <text evidence="6">The sequence shown here is derived from an EMBL/GenBank/DDBJ whole genome shotgun (WGS) entry which is preliminary data.</text>
</comment>
<dbReference type="InterPro" id="IPR010998">
    <property type="entry name" value="Integrase_recombinase_N"/>
</dbReference>
<protein>
    <submittedName>
        <fullName evidence="6">Phage integrase SAM-like domain-containing protein</fullName>
    </submittedName>
</protein>
<organism evidence="6 7">
    <name type="scientific">Arcicella aquatica</name>
    <dbReference type="NCBI Taxonomy" id="217141"/>
    <lineage>
        <taxon>Bacteria</taxon>
        <taxon>Pseudomonadati</taxon>
        <taxon>Bacteroidota</taxon>
        <taxon>Cytophagia</taxon>
        <taxon>Cytophagales</taxon>
        <taxon>Flectobacillaceae</taxon>
        <taxon>Arcicella</taxon>
    </lineage>
</organism>
<dbReference type="SUPFAM" id="SSF56349">
    <property type="entry name" value="DNA breaking-rejoining enzymes"/>
    <property type="match status" value="1"/>
</dbReference>
<sequence length="404" mass="48212">MEILFWKHKCSNPQFAKIYLRITVDGKRAELGSTNIEINIDDWDATNKQVKRTDPHYTFKNEQLSSMKTDLMAIYNDFLRKKKPFTVQQIKFCYENQDEPTFIQGFDKWLLEVQNDPKRTHGTYVTYKNVREKVLGYLIKKNKHLMYFQDFELSDLLNYRMYLESEAGFADSTIRKHTKTIMQVTRWGRLHKLVPEDNLFGYRVPMEKEKPLINLNQEQFEKLVNHKFKNKSVQEVADVFIVYCRTGFHYQDLKNIKEEYQKAIVKGIDGKEWIYWERIKTQIFAKVPFFKEVDDIITKYGGWENLPIKSNQKMNAWLKVMAAELDFPEKLSVKSGRKTLSDWLLNERGWQKESVRVLLGLKTDKSLDAYAKTDERRVASLENYFSILIYNRIHSCFGWIFHVY</sequence>
<reference evidence="6 7" key="1">
    <citation type="submission" date="2023-12" db="EMBL/GenBank/DDBJ databases">
        <title>Novel species of the genus Arcicella isolated from rivers.</title>
        <authorList>
            <person name="Lu H."/>
        </authorList>
    </citation>
    <scope>NUCLEOTIDE SEQUENCE [LARGE SCALE GENOMIC DNA]</scope>
    <source>
        <strain evidence="6 7">LMG 21963</strain>
    </source>
</reference>
<keyword evidence="3" id="KW-0233">DNA recombination</keyword>